<accession>A0A0F9KWP5</accession>
<name>A0A0F9KWP5_9ZZZZ</name>
<organism evidence="2">
    <name type="scientific">marine sediment metagenome</name>
    <dbReference type="NCBI Taxonomy" id="412755"/>
    <lineage>
        <taxon>unclassified sequences</taxon>
        <taxon>metagenomes</taxon>
        <taxon>ecological metagenomes</taxon>
    </lineage>
</organism>
<dbReference type="Gene3D" id="1.10.890.10">
    <property type="entry name" value="HNS-dependent expression A"/>
    <property type="match status" value="1"/>
</dbReference>
<dbReference type="InterPro" id="IPR038303">
    <property type="entry name" value="HdeA/HdeB_sf"/>
</dbReference>
<feature type="compositionally biased region" description="Polar residues" evidence="1">
    <location>
        <begin position="196"/>
        <end position="208"/>
    </location>
</feature>
<evidence type="ECO:0000313" key="2">
    <source>
        <dbReference type="EMBL" id="KKM86188.1"/>
    </source>
</evidence>
<dbReference type="EMBL" id="LAZR01007293">
    <property type="protein sequence ID" value="KKM86188.1"/>
    <property type="molecule type" value="Genomic_DNA"/>
</dbReference>
<feature type="region of interest" description="Disordered" evidence="1">
    <location>
        <begin position="69"/>
        <end position="143"/>
    </location>
</feature>
<comment type="caution">
    <text evidence="2">The sequence shown here is derived from an EMBL/GenBank/DDBJ whole genome shotgun (WGS) entry which is preliminary data.</text>
</comment>
<feature type="compositionally biased region" description="Low complexity" evidence="1">
    <location>
        <begin position="84"/>
        <end position="108"/>
    </location>
</feature>
<dbReference type="AlphaFoldDB" id="A0A0F9KWP5"/>
<reference evidence="2" key="1">
    <citation type="journal article" date="2015" name="Nature">
        <title>Complex archaea that bridge the gap between prokaryotes and eukaryotes.</title>
        <authorList>
            <person name="Spang A."/>
            <person name="Saw J.H."/>
            <person name="Jorgensen S.L."/>
            <person name="Zaremba-Niedzwiedzka K."/>
            <person name="Martijn J."/>
            <person name="Lind A.E."/>
            <person name="van Eijk R."/>
            <person name="Schleper C."/>
            <person name="Guy L."/>
            <person name="Ettema T.J."/>
        </authorList>
    </citation>
    <scope>NUCLEOTIDE SEQUENCE</scope>
</reference>
<feature type="compositionally biased region" description="Polar residues" evidence="1">
    <location>
        <begin position="69"/>
        <end position="78"/>
    </location>
</feature>
<sequence>MLKAKIFMASGSSLLIASTAFGQTISNLESMGPSKTAETLTCADIITLDTEVLPGVLYYVAGYQQGNKSNNDSSTVGATQPLVGTGTASTGASDSTTSSTAANSSKTTEAGGSSSTAKFSDGAAEQTSTATEPITHKEPGVTAEGIIKKNTGKTMNEADSDDRVQIANVAGLYNVPVEKILAACREEPQDKISDVIKQNTKGTSSTSN</sequence>
<proteinExistence type="predicted"/>
<protein>
    <submittedName>
        <fullName evidence="2">Uncharacterized protein</fullName>
    </submittedName>
</protein>
<feature type="region of interest" description="Disordered" evidence="1">
    <location>
        <begin position="188"/>
        <end position="208"/>
    </location>
</feature>
<gene>
    <name evidence="2" type="ORF">LCGC14_1281510</name>
</gene>
<evidence type="ECO:0000256" key="1">
    <source>
        <dbReference type="SAM" id="MobiDB-lite"/>
    </source>
</evidence>